<reference evidence="1 2" key="1">
    <citation type="submission" date="2019-03" db="EMBL/GenBank/DDBJ databases">
        <title>Draft genome sequences of novel Actinobacteria.</title>
        <authorList>
            <person name="Sahin N."/>
            <person name="Ay H."/>
            <person name="Saygin H."/>
        </authorList>
    </citation>
    <scope>NUCLEOTIDE SEQUENCE [LARGE SCALE GENOMIC DNA]</scope>
    <source>
        <strain evidence="1 2">DSM 45941</strain>
    </source>
</reference>
<sequence>MKLSSIVEPAPRRMGVRATVVRWVGDDPQPGVVEVVLVDADGVRVTLLDKAPVFDGTGRLAPDAAYPQDIVLDCRVCGAEDDGGRVVVELEHGVESVDGRTSFTVAAEQVVRE</sequence>
<dbReference type="OrthoDB" id="4567081at2"/>
<evidence type="ECO:0000313" key="2">
    <source>
        <dbReference type="Proteomes" id="UP000295578"/>
    </source>
</evidence>
<protein>
    <submittedName>
        <fullName evidence="1">Uncharacterized protein</fullName>
    </submittedName>
</protein>
<organism evidence="1 2">
    <name type="scientific">Actinomadura darangshiensis</name>
    <dbReference type="NCBI Taxonomy" id="705336"/>
    <lineage>
        <taxon>Bacteria</taxon>
        <taxon>Bacillati</taxon>
        <taxon>Actinomycetota</taxon>
        <taxon>Actinomycetes</taxon>
        <taxon>Streptosporangiales</taxon>
        <taxon>Thermomonosporaceae</taxon>
        <taxon>Actinomadura</taxon>
    </lineage>
</organism>
<dbReference type="RefSeq" id="WP_132205828.1">
    <property type="nucleotide sequence ID" value="NZ_SMKY01000462.1"/>
</dbReference>
<gene>
    <name evidence="1" type="ORF">E1293_44560</name>
</gene>
<accession>A0A4R4ZS54</accession>
<evidence type="ECO:0000313" key="1">
    <source>
        <dbReference type="EMBL" id="TDD61843.1"/>
    </source>
</evidence>
<keyword evidence="2" id="KW-1185">Reference proteome</keyword>
<dbReference type="Proteomes" id="UP000295578">
    <property type="component" value="Unassembled WGS sequence"/>
</dbReference>
<proteinExistence type="predicted"/>
<dbReference type="EMBL" id="SMKY01000462">
    <property type="protein sequence ID" value="TDD61843.1"/>
    <property type="molecule type" value="Genomic_DNA"/>
</dbReference>
<name>A0A4R4ZS54_9ACTN</name>
<comment type="caution">
    <text evidence="1">The sequence shown here is derived from an EMBL/GenBank/DDBJ whole genome shotgun (WGS) entry which is preliminary data.</text>
</comment>
<dbReference type="AlphaFoldDB" id="A0A4R4ZS54"/>